<evidence type="ECO:0000256" key="2">
    <source>
        <dbReference type="ARBA" id="ARBA00004689"/>
    </source>
</evidence>
<dbReference type="PROSITE" id="PS00816">
    <property type="entry name" value="AIPM_HOMOCIT_SYNTH_2"/>
    <property type="match status" value="1"/>
</dbReference>
<comment type="subunit">
    <text evidence="10">Homodimer.</text>
</comment>
<dbReference type="InterPro" id="IPR039371">
    <property type="entry name" value="LeuA_N_DRE-TIM"/>
</dbReference>
<dbReference type="GO" id="GO:0005737">
    <property type="term" value="C:cytoplasm"/>
    <property type="evidence" value="ECO:0007669"/>
    <property type="project" value="UniProtKB-SubCell"/>
</dbReference>
<dbReference type="GO" id="GO:0009098">
    <property type="term" value="P:L-leucine biosynthetic process"/>
    <property type="evidence" value="ECO:0007669"/>
    <property type="project" value="UniProtKB-UniRule"/>
</dbReference>
<dbReference type="EMBL" id="FWZX01000031">
    <property type="protein sequence ID" value="SMF72367.1"/>
    <property type="molecule type" value="Genomic_DNA"/>
</dbReference>
<comment type="similarity">
    <text evidence="3 10">Belongs to the alpha-IPM synthase/homocitrate synthase family. LeuA type 2 subfamily.</text>
</comment>
<name>A0A1Y6CK90_9PROT</name>
<dbReference type="InterPro" id="IPR036230">
    <property type="entry name" value="LeuA_allosteric_dom_sf"/>
</dbReference>
<feature type="domain" description="Pyruvate carboxyltransferase" evidence="11">
    <location>
        <begin position="31"/>
        <end position="305"/>
    </location>
</feature>
<keyword evidence="5 10" id="KW-0432">Leucine biosynthesis</keyword>
<evidence type="ECO:0000256" key="5">
    <source>
        <dbReference type="ARBA" id="ARBA00022430"/>
    </source>
</evidence>
<comment type="cofactor">
    <cofactor evidence="10">
        <name>Mg(2+)</name>
        <dbReference type="ChEBI" id="CHEBI:18420"/>
    </cofactor>
</comment>
<comment type="pathway">
    <text evidence="2 10">Amino-acid biosynthesis; L-leucine biosynthesis; L-leucine from 3-methyl-2-oxobutanoate: step 1/4.</text>
</comment>
<evidence type="ECO:0000259" key="11">
    <source>
        <dbReference type="PROSITE" id="PS50991"/>
    </source>
</evidence>
<dbReference type="Pfam" id="PF08502">
    <property type="entry name" value="LeuA_dimer"/>
    <property type="match status" value="1"/>
</dbReference>
<dbReference type="PANTHER" id="PTHR46911">
    <property type="match status" value="1"/>
</dbReference>
<comment type="function">
    <text evidence="10">Catalyzes the condensation of the acetyl group of acetyl-CoA with 3-methyl-2-oxobutanoate (2-ketoisovalerate) to form 3-carboxy-3-hydroxy-4-methylpentanoate (2-isopropylmalate).</text>
</comment>
<dbReference type="SUPFAM" id="SSF110921">
    <property type="entry name" value="2-isopropylmalate synthase LeuA, allosteric (dimerisation) domain"/>
    <property type="match status" value="1"/>
</dbReference>
<evidence type="ECO:0000256" key="8">
    <source>
        <dbReference type="ARBA" id="ARBA00022723"/>
    </source>
</evidence>
<protein>
    <recommendedName>
        <fullName evidence="4 10">2-isopropylmalate synthase</fullName>
        <ecNumber evidence="4 10">2.3.3.13</ecNumber>
    </recommendedName>
    <alternativeName>
        <fullName evidence="10">Alpha-IPM synthase</fullName>
    </alternativeName>
    <alternativeName>
        <fullName evidence="10">Alpha-isopropylmalate synthase</fullName>
    </alternativeName>
</protein>
<gene>
    <name evidence="10" type="primary">leuA</name>
    <name evidence="12" type="ORF">SAMN05428998_13111</name>
</gene>
<dbReference type="Gene3D" id="3.20.20.70">
    <property type="entry name" value="Aldolase class I"/>
    <property type="match status" value="1"/>
</dbReference>
<dbReference type="InterPro" id="IPR005668">
    <property type="entry name" value="IPM_Synthase"/>
</dbReference>
<keyword evidence="13" id="KW-1185">Reference proteome</keyword>
<dbReference type="PROSITE" id="PS50991">
    <property type="entry name" value="PYR_CT"/>
    <property type="match status" value="1"/>
</dbReference>
<dbReference type="NCBIfam" id="NF002991">
    <property type="entry name" value="PRK03739.1"/>
    <property type="match status" value="1"/>
</dbReference>
<dbReference type="STRING" id="560819.SAMN05428998_13111"/>
<sequence length="556" mass="60491">MLRDPSVKYRPFPTVDLPDRQWPSKAIAAAPRWLSTDLRDGNQALIDPMDRDKKQRFFDLLVRCGFKEIEVGFPSAGATEFDFIRGLVDSGGIPEDVVVQVLTQSRRDLIERSFESLEGARTAVVHLYNAISPAWRRIVFGLDRAGIKEIAVAGVSILREQAEKRPGTDWRFEYSPETFSTAELDFSLEVSEAVLDVLEPTPERPVILNLPATVEAATPNVYADQIEWFCRHVSRRDSVVVSVHPHNDRGTGVAAAELAVMAGADRVEGCLFGNGERTGNVDLVTLALNLYSQGVDPGLDFSDIRSVVGTVEYCNQLPVHPRHPYAGELVFTAFSGSHQDAIRKGFAAQAQRNDEFWDVPYLPIDPADLGCSYEAVIRVNSQSGKGGVAWVLEQDRGLKLPKRLQADFSRHVQALADASSRELASADIWGCFERAYHLAGEPPFRLIDYNEGVAAGGGRQFAGRILLDGEERSVSGRGNGLLSSVLAALRESCGVALEIADYQEHALGQGSEVQAAAYVECTTADGRTVFGVGIDSDVATASVKALLSAATSERAG</sequence>
<evidence type="ECO:0000256" key="4">
    <source>
        <dbReference type="ARBA" id="ARBA00012973"/>
    </source>
</evidence>
<keyword evidence="7 10" id="KW-0808">Transferase</keyword>
<dbReference type="EC" id="2.3.3.13" evidence="4 10"/>
<evidence type="ECO:0000313" key="12">
    <source>
        <dbReference type="EMBL" id="SMF72367.1"/>
    </source>
</evidence>
<keyword evidence="10" id="KW-0963">Cytoplasm</keyword>
<organism evidence="12 13">
    <name type="scientific">Tistlia consotensis USBA 355</name>
    <dbReference type="NCBI Taxonomy" id="560819"/>
    <lineage>
        <taxon>Bacteria</taxon>
        <taxon>Pseudomonadati</taxon>
        <taxon>Pseudomonadota</taxon>
        <taxon>Alphaproteobacteria</taxon>
        <taxon>Rhodospirillales</taxon>
        <taxon>Rhodovibrionaceae</taxon>
        <taxon>Tistlia</taxon>
    </lineage>
</organism>
<dbReference type="Pfam" id="PF00682">
    <property type="entry name" value="HMGL-like"/>
    <property type="match status" value="1"/>
</dbReference>
<comment type="catalytic activity">
    <reaction evidence="1 10">
        <text>3-methyl-2-oxobutanoate + acetyl-CoA + H2O = (2S)-2-isopropylmalate + CoA + H(+)</text>
        <dbReference type="Rhea" id="RHEA:21524"/>
        <dbReference type="ChEBI" id="CHEBI:1178"/>
        <dbReference type="ChEBI" id="CHEBI:11851"/>
        <dbReference type="ChEBI" id="CHEBI:15377"/>
        <dbReference type="ChEBI" id="CHEBI:15378"/>
        <dbReference type="ChEBI" id="CHEBI:57287"/>
        <dbReference type="ChEBI" id="CHEBI:57288"/>
        <dbReference type="EC" id="2.3.3.13"/>
    </reaction>
</comment>
<dbReference type="GO" id="GO:0000287">
    <property type="term" value="F:magnesium ion binding"/>
    <property type="evidence" value="ECO:0007669"/>
    <property type="project" value="UniProtKB-UniRule"/>
</dbReference>
<dbReference type="GO" id="GO:0003985">
    <property type="term" value="F:acetyl-CoA C-acetyltransferase activity"/>
    <property type="evidence" value="ECO:0007669"/>
    <property type="project" value="UniProtKB-UniRule"/>
</dbReference>
<dbReference type="CDD" id="cd07942">
    <property type="entry name" value="DRE_TIM_LeuA"/>
    <property type="match status" value="1"/>
</dbReference>
<evidence type="ECO:0000256" key="1">
    <source>
        <dbReference type="ARBA" id="ARBA00000064"/>
    </source>
</evidence>
<dbReference type="SUPFAM" id="SSF51569">
    <property type="entry name" value="Aldolase"/>
    <property type="match status" value="1"/>
</dbReference>
<comment type="subcellular location">
    <subcellularLocation>
        <location evidence="10">Cytoplasm</location>
    </subcellularLocation>
</comment>
<reference evidence="12 13" key="1">
    <citation type="submission" date="2017-04" db="EMBL/GenBank/DDBJ databases">
        <authorList>
            <person name="Afonso C.L."/>
            <person name="Miller P.J."/>
            <person name="Scott M.A."/>
            <person name="Spackman E."/>
            <person name="Goraichik I."/>
            <person name="Dimitrov K.M."/>
            <person name="Suarez D.L."/>
            <person name="Swayne D.E."/>
        </authorList>
    </citation>
    <scope>NUCLEOTIDE SEQUENCE [LARGE SCALE GENOMIC DNA]</scope>
    <source>
        <strain evidence="12 13">USBA 355</strain>
    </source>
</reference>
<accession>A0A1Y6CK90</accession>
<feature type="binding site" evidence="10">
    <location>
        <position position="246"/>
    </location>
    <ligand>
        <name>Mg(2+)</name>
        <dbReference type="ChEBI" id="CHEBI:18420"/>
    </ligand>
</feature>
<feature type="binding site" evidence="10">
    <location>
        <position position="244"/>
    </location>
    <ligand>
        <name>Mg(2+)</name>
        <dbReference type="ChEBI" id="CHEBI:18420"/>
    </ligand>
</feature>
<dbReference type="InterPro" id="IPR013785">
    <property type="entry name" value="Aldolase_TIM"/>
</dbReference>
<proteinExistence type="inferred from homology"/>
<evidence type="ECO:0000256" key="6">
    <source>
        <dbReference type="ARBA" id="ARBA00022605"/>
    </source>
</evidence>
<dbReference type="Pfam" id="PF22615">
    <property type="entry name" value="IPMS_D2"/>
    <property type="match status" value="1"/>
</dbReference>
<dbReference type="Proteomes" id="UP000192917">
    <property type="component" value="Unassembled WGS sequence"/>
</dbReference>
<evidence type="ECO:0000256" key="9">
    <source>
        <dbReference type="ARBA" id="ARBA00023304"/>
    </source>
</evidence>
<dbReference type="NCBIfam" id="TIGR00970">
    <property type="entry name" value="leuA_yeast"/>
    <property type="match status" value="1"/>
</dbReference>
<dbReference type="UniPathway" id="UPA00048">
    <property type="reaction ID" value="UER00070"/>
</dbReference>
<dbReference type="PANTHER" id="PTHR46911:SF1">
    <property type="entry name" value="2-ISOPROPYLMALATE SYNTHASE"/>
    <property type="match status" value="1"/>
</dbReference>
<keyword evidence="6 10" id="KW-0028">Amino-acid biosynthesis</keyword>
<dbReference type="InterPro" id="IPR013709">
    <property type="entry name" value="2-isopropylmalate_synth_dimer"/>
</dbReference>
<evidence type="ECO:0000313" key="13">
    <source>
        <dbReference type="Proteomes" id="UP000192917"/>
    </source>
</evidence>
<dbReference type="GO" id="GO:0003852">
    <property type="term" value="F:2-isopropylmalate synthase activity"/>
    <property type="evidence" value="ECO:0007669"/>
    <property type="project" value="UniProtKB-UniRule"/>
</dbReference>
<evidence type="ECO:0000256" key="7">
    <source>
        <dbReference type="ARBA" id="ARBA00022679"/>
    </source>
</evidence>
<evidence type="ECO:0000256" key="3">
    <source>
        <dbReference type="ARBA" id="ARBA00009767"/>
    </source>
</evidence>
<evidence type="ECO:0000256" key="10">
    <source>
        <dbReference type="HAMAP-Rule" id="MF_00572"/>
    </source>
</evidence>
<dbReference type="SMART" id="SM00917">
    <property type="entry name" value="LeuA_dimer"/>
    <property type="match status" value="1"/>
</dbReference>
<feature type="binding site" evidence="10">
    <location>
        <position position="280"/>
    </location>
    <ligand>
        <name>Mg(2+)</name>
        <dbReference type="ChEBI" id="CHEBI:18420"/>
    </ligand>
</feature>
<dbReference type="Gene3D" id="3.30.160.270">
    <property type="match status" value="1"/>
</dbReference>
<feature type="region of interest" description="Regulatory domain" evidence="10">
    <location>
        <begin position="439"/>
        <end position="556"/>
    </location>
</feature>
<keyword evidence="10" id="KW-0460">Magnesium</keyword>
<keyword evidence="9 10" id="KW-0100">Branched-chain amino acid biosynthesis</keyword>
<dbReference type="RefSeq" id="WP_085125666.1">
    <property type="nucleotide sequence ID" value="NZ_FWZX01000031.1"/>
</dbReference>
<dbReference type="PROSITE" id="PS00815">
    <property type="entry name" value="AIPM_HOMOCIT_SYNTH_1"/>
    <property type="match status" value="1"/>
</dbReference>
<dbReference type="InterPro" id="IPR000891">
    <property type="entry name" value="PYR_CT"/>
</dbReference>
<dbReference type="AlphaFoldDB" id="A0A1Y6CK90"/>
<keyword evidence="8 10" id="KW-0479">Metal-binding</keyword>
<dbReference type="InterPro" id="IPR002034">
    <property type="entry name" value="AIPM/Hcit_synth_CS"/>
</dbReference>
<dbReference type="SUPFAM" id="SSF89000">
    <property type="entry name" value="post-HMGL domain-like"/>
    <property type="match status" value="1"/>
</dbReference>
<dbReference type="HAMAP" id="MF_00572">
    <property type="entry name" value="LeuA_type2"/>
    <property type="match status" value="1"/>
</dbReference>
<dbReference type="InterPro" id="IPR054692">
    <property type="entry name" value="LeuA-like_post-cat"/>
</dbReference>
<feature type="binding site" evidence="10">
    <location>
        <position position="40"/>
    </location>
    <ligand>
        <name>Mg(2+)</name>
        <dbReference type="ChEBI" id="CHEBI:18420"/>
    </ligand>
</feature>